<gene>
    <name evidence="1" type="ORF">LCGC14_0645270</name>
</gene>
<organism evidence="1">
    <name type="scientific">marine sediment metagenome</name>
    <dbReference type="NCBI Taxonomy" id="412755"/>
    <lineage>
        <taxon>unclassified sequences</taxon>
        <taxon>metagenomes</taxon>
        <taxon>ecological metagenomes</taxon>
    </lineage>
</organism>
<reference evidence="1" key="1">
    <citation type="journal article" date="2015" name="Nature">
        <title>Complex archaea that bridge the gap between prokaryotes and eukaryotes.</title>
        <authorList>
            <person name="Spang A."/>
            <person name="Saw J.H."/>
            <person name="Jorgensen S.L."/>
            <person name="Zaremba-Niedzwiedzka K."/>
            <person name="Martijn J."/>
            <person name="Lind A.E."/>
            <person name="van Eijk R."/>
            <person name="Schleper C."/>
            <person name="Guy L."/>
            <person name="Ettema T.J."/>
        </authorList>
    </citation>
    <scope>NUCLEOTIDE SEQUENCE</scope>
</reference>
<evidence type="ECO:0000313" key="1">
    <source>
        <dbReference type="EMBL" id="KKN49186.1"/>
    </source>
</evidence>
<comment type="caution">
    <text evidence="1">The sequence shown here is derived from an EMBL/GenBank/DDBJ whole genome shotgun (WGS) entry which is preliminary data.</text>
</comment>
<name>A0A0F9TJL6_9ZZZZ</name>
<sequence>MGIVFSGIPGKSVLRLKKIYNLNNFIETGTLAGKSAIWAAKHFKKVVTIEVNADIWSSTSQRYQKEFKNIEFMWGSSLKHLTTVLKNFSGPSLIWLDAHWSRDLGYKKPEVICPVLEELSIIRINSKSKNIILIDDARLFGVERGWPTFSQIEFAVKFDNRIMYVEDDVIYSIP</sequence>
<dbReference type="SUPFAM" id="SSF53335">
    <property type="entry name" value="S-adenosyl-L-methionine-dependent methyltransferases"/>
    <property type="match status" value="1"/>
</dbReference>
<proteinExistence type="predicted"/>
<evidence type="ECO:0008006" key="2">
    <source>
        <dbReference type="Google" id="ProtNLM"/>
    </source>
</evidence>
<protein>
    <recommendedName>
        <fullName evidence="2">Class I SAM-dependent methyltransferase</fullName>
    </recommendedName>
</protein>
<dbReference type="InterPro" id="IPR029063">
    <property type="entry name" value="SAM-dependent_MTases_sf"/>
</dbReference>
<dbReference type="EMBL" id="LAZR01001179">
    <property type="protein sequence ID" value="KKN49186.1"/>
    <property type="molecule type" value="Genomic_DNA"/>
</dbReference>
<accession>A0A0F9TJL6</accession>
<dbReference type="Gene3D" id="3.40.50.150">
    <property type="entry name" value="Vaccinia Virus protein VP39"/>
    <property type="match status" value="1"/>
</dbReference>
<dbReference type="AlphaFoldDB" id="A0A0F9TJL6"/>